<dbReference type="Pfam" id="PF08574">
    <property type="entry name" value="Iwr1"/>
    <property type="match status" value="1"/>
</dbReference>
<accession>A0A8H4VPK7</accession>
<evidence type="ECO:0000313" key="12">
    <source>
        <dbReference type="EMBL" id="KAF4617307.1"/>
    </source>
</evidence>
<dbReference type="AlphaFoldDB" id="A0A8H4VPK7"/>
<dbReference type="GO" id="GO:0015031">
    <property type="term" value="P:protein transport"/>
    <property type="evidence" value="ECO:0007669"/>
    <property type="project" value="UniProtKB-KW"/>
</dbReference>
<name>A0A8H4VPK7_9AGAR</name>
<evidence type="ECO:0000313" key="13">
    <source>
        <dbReference type="Proteomes" id="UP000521872"/>
    </source>
</evidence>
<feature type="compositionally biased region" description="Acidic residues" evidence="10">
    <location>
        <begin position="284"/>
        <end position="305"/>
    </location>
</feature>
<evidence type="ECO:0000256" key="10">
    <source>
        <dbReference type="SAM" id="MobiDB-lite"/>
    </source>
</evidence>
<evidence type="ECO:0000256" key="4">
    <source>
        <dbReference type="ARBA" id="ARBA00010218"/>
    </source>
</evidence>
<keyword evidence="7" id="KW-0963">Cytoplasm</keyword>
<protein>
    <recommendedName>
        <fullName evidence="5">Probable RNA polymerase II nuclear localization protein SLC7A6OS</fullName>
    </recommendedName>
</protein>
<evidence type="ECO:0000259" key="11">
    <source>
        <dbReference type="Pfam" id="PF08574"/>
    </source>
</evidence>
<dbReference type="InterPro" id="IPR040218">
    <property type="entry name" value="SLC7A6OS"/>
</dbReference>
<dbReference type="InterPro" id="IPR013883">
    <property type="entry name" value="TF_Iwr1_dom"/>
</dbReference>
<keyword evidence="9" id="KW-0539">Nucleus</keyword>
<evidence type="ECO:0000256" key="3">
    <source>
        <dbReference type="ARBA" id="ARBA00004496"/>
    </source>
</evidence>
<comment type="caution">
    <text evidence="12">The sequence shown here is derived from an EMBL/GenBank/DDBJ whole genome shotgun (WGS) entry which is preliminary data.</text>
</comment>
<evidence type="ECO:0000256" key="7">
    <source>
        <dbReference type="ARBA" id="ARBA00022490"/>
    </source>
</evidence>
<gene>
    <name evidence="12" type="ORF">D9613_006005</name>
</gene>
<dbReference type="EMBL" id="JAACJL010000030">
    <property type="protein sequence ID" value="KAF4617307.1"/>
    <property type="molecule type" value="Genomic_DNA"/>
</dbReference>
<feature type="region of interest" description="Disordered" evidence="10">
    <location>
        <begin position="277"/>
        <end position="348"/>
    </location>
</feature>
<dbReference type="Proteomes" id="UP000521872">
    <property type="component" value="Unassembled WGS sequence"/>
</dbReference>
<comment type="subcellular location">
    <subcellularLocation>
        <location evidence="3">Cytoplasm</location>
    </subcellularLocation>
    <subcellularLocation>
        <location evidence="2">Nucleus</location>
    </subcellularLocation>
</comment>
<feature type="region of interest" description="Disordered" evidence="10">
    <location>
        <begin position="214"/>
        <end position="249"/>
    </location>
</feature>
<keyword evidence="8" id="KW-0653">Protein transport</keyword>
<organism evidence="12 13">
    <name type="scientific">Agrocybe pediades</name>
    <dbReference type="NCBI Taxonomy" id="84607"/>
    <lineage>
        <taxon>Eukaryota</taxon>
        <taxon>Fungi</taxon>
        <taxon>Dikarya</taxon>
        <taxon>Basidiomycota</taxon>
        <taxon>Agaricomycotina</taxon>
        <taxon>Agaricomycetes</taxon>
        <taxon>Agaricomycetidae</taxon>
        <taxon>Agaricales</taxon>
        <taxon>Agaricineae</taxon>
        <taxon>Strophariaceae</taxon>
        <taxon>Agrocybe</taxon>
    </lineage>
</organism>
<dbReference type="GO" id="GO:0005634">
    <property type="term" value="C:nucleus"/>
    <property type="evidence" value="ECO:0007669"/>
    <property type="project" value="UniProtKB-SubCell"/>
</dbReference>
<evidence type="ECO:0000256" key="5">
    <source>
        <dbReference type="ARBA" id="ARBA00017036"/>
    </source>
</evidence>
<keyword evidence="13" id="KW-1185">Reference proteome</keyword>
<feature type="domain" description="Transcription factor Iwr1" evidence="11">
    <location>
        <begin position="249"/>
        <end position="317"/>
    </location>
</feature>
<evidence type="ECO:0000256" key="6">
    <source>
        <dbReference type="ARBA" id="ARBA00022448"/>
    </source>
</evidence>
<comment type="similarity">
    <text evidence="4">Belongs to the IWR1/SLC7A6OS family.</text>
</comment>
<keyword evidence="6" id="KW-0813">Transport</keyword>
<evidence type="ECO:0000256" key="2">
    <source>
        <dbReference type="ARBA" id="ARBA00004123"/>
    </source>
</evidence>
<feature type="compositionally biased region" description="Low complexity" evidence="10">
    <location>
        <begin position="1"/>
        <end position="18"/>
    </location>
</feature>
<dbReference type="PANTHER" id="PTHR31196">
    <property type="entry name" value="RNA POLYMERASE II NUCLEAR LOCALIZATION PROTEIN SLC7A6OS-RELATED"/>
    <property type="match status" value="1"/>
</dbReference>
<comment type="function">
    <text evidence="1">Directs RNA polymerase II nuclear import.</text>
</comment>
<feature type="compositionally biased region" description="Acidic residues" evidence="10">
    <location>
        <begin position="314"/>
        <end position="326"/>
    </location>
</feature>
<dbReference type="GO" id="GO:0005737">
    <property type="term" value="C:cytoplasm"/>
    <property type="evidence" value="ECO:0007669"/>
    <property type="project" value="UniProtKB-SubCell"/>
</dbReference>
<feature type="compositionally biased region" description="Low complexity" evidence="10">
    <location>
        <begin position="224"/>
        <end position="238"/>
    </location>
</feature>
<feature type="region of interest" description="Disordered" evidence="10">
    <location>
        <begin position="1"/>
        <end position="23"/>
    </location>
</feature>
<evidence type="ECO:0000256" key="8">
    <source>
        <dbReference type="ARBA" id="ARBA00022927"/>
    </source>
</evidence>
<feature type="compositionally biased region" description="Basic and acidic residues" evidence="10">
    <location>
        <begin position="327"/>
        <end position="341"/>
    </location>
</feature>
<sequence>MQTQTTTSTIAHSSSTETMDNRPFTILRIKRKRTDEPLDALVIDSSVRRKKSKGGVGLFQYAETVENEDWEDANRHKAIQDKLSRLAREDAVKLDWKSSVPTGPPAPVESTAQGEQYLNSKPPLSPQARMKDEAASRRYTIVAQEESRPARRFPLAPPKVLSAKELAQKKTAPDFKMYDAVPEDTQQQNMAVDTPSEMDKFLPMLNDYLRIHDMPTDQPPKKPSNSVANNVNSVEPNVTQAPKKPSTDDDYVWDVFYHRPATLSEWNAVANVGTVTGLPRSFGEEYDSASDSEEEMDEADEDSNAEEYYKNDYPEDEDLEPEDSDEFHEHSDYDDIAHYDGPDDDSDF</sequence>
<evidence type="ECO:0000256" key="9">
    <source>
        <dbReference type="ARBA" id="ARBA00023242"/>
    </source>
</evidence>
<dbReference type="PANTHER" id="PTHR31196:SF2">
    <property type="entry name" value="RNA POLYMERASE II NUCLEAR LOCALIZATION PROTEIN SLC7A6OS-RELATED"/>
    <property type="match status" value="1"/>
</dbReference>
<dbReference type="GO" id="GO:0032502">
    <property type="term" value="P:developmental process"/>
    <property type="evidence" value="ECO:0007669"/>
    <property type="project" value="TreeGrafter"/>
</dbReference>
<feature type="region of interest" description="Disordered" evidence="10">
    <location>
        <begin position="96"/>
        <end position="136"/>
    </location>
</feature>
<feature type="compositionally biased region" description="Polar residues" evidence="10">
    <location>
        <begin position="110"/>
        <end position="119"/>
    </location>
</feature>
<proteinExistence type="inferred from homology"/>
<evidence type="ECO:0000256" key="1">
    <source>
        <dbReference type="ARBA" id="ARBA00003202"/>
    </source>
</evidence>
<reference evidence="12 13" key="1">
    <citation type="submission" date="2019-12" db="EMBL/GenBank/DDBJ databases">
        <authorList>
            <person name="Floudas D."/>
            <person name="Bentzer J."/>
            <person name="Ahren D."/>
            <person name="Johansson T."/>
            <person name="Persson P."/>
            <person name="Tunlid A."/>
        </authorList>
    </citation>
    <scope>NUCLEOTIDE SEQUENCE [LARGE SCALE GENOMIC DNA]</scope>
    <source>
        <strain evidence="12 13">CBS 102.39</strain>
    </source>
</reference>